<dbReference type="PROSITE" id="PS50948">
    <property type="entry name" value="PAN"/>
    <property type="match status" value="1"/>
</dbReference>
<evidence type="ECO:0000313" key="2">
    <source>
        <dbReference type="EMBL" id="KAK6195457.1"/>
    </source>
</evidence>
<organism evidence="2 3">
    <name type="scientific">Patella caerulea</name>
    <name type="common">Rayed Mediterranean limpet</name>
    <dbReference type="NCBI Taxonomy" id="87958"/>
    <lineage>
        <taxon>Eukaryota</taxon>
        <taxon>Metazoa</taxon>
        <taxon>Spiralia</taxon>
        <taxon>Lophotrochozoa</taxon>
        <taxon>Mollusca</taxon>
        <taxon>Gastropoda</taxon>
        <taxon>Patellogastropoda</taxon>
        <taxon>Patelloidea</taxon>
        <taxon>Patellidae</taxon>
        <taxon>Patella</taxon>
    </lineage>
</organism>
<sequence>MEEYIYHNRDKEVFKDYTWIYVGITDKQTEGTWLAIGDKKVSWLNFAGDQPDGGTQENCLFMQLDKTGYKLRDINCVNYDIHGLCGKKIIVSPNVFTAKRGKLNNHVFRSFQAYSVSHCTLNCFQTDSCQSCNYDKTTHTCQLNGMTREMASLADFSNFGGLYLSFKTKEESI</sequence>
<dbReference type="AlphaFoldDB" id="A0AAN8KHH1"/>
<dbReference type="EMBL" id="JAZGQO010000001">
    <property type="protein sequence ID" value="KAK6195457.1"/>
    <property type="molecule type" value="Genomic_DNA"/>
</dbReference>
<name>A0AAN8KHH1_PATCE</name>
<comment type="caution">
    <text evidence="2">The sequence shown here is derived from an EMBL/GenBank/DDBJ whole genome shotgun (WGS) entry which is preliminary data.</text>
</comment>
<dbReference type="Pfam" id="PF00024">
    <property type="entry name" value="PAN_1"/>
    <property type="match status" value="1"/>
</dbReference>
<gene>
    <name evidence="2" type="ORF">SNE40_000885</name>
</gene>
<dbReference type="Gene3D" id="3.50.4.10">
    <property type="entry name" value="Hepatocyte Growth Factor"/>
    <property type="match status" value="1"/>
</dbReference>
<accession>A0AAN8KHH1</accession>
<keyword evidence="3" id="KW-1185">Reference proteome</keyword>
<dbReference type="SUPFAM" id="SSF56436">
    <property type="entry name" value="C-type lectin-like"/>
    <property type="match status" value="1"/>
</dbReference>
<evidence type="ECO:0000313" key="3">
    <source>
        <dbReference type="Proteomes" id="UP001347796"/>
    </source>
</evidence>
<reference evidence="2 3" key="1">
    <citation type="submission" date="2024-01" db="EMBL/GenBank/DDBJ databases">
        <title>The genome of the rayed Mediterranean limpet Patella caerulea (Linnaeus, 1758).</title>
        <authorList>
            <person name="Anh-Thu Weber A."/>
            <person name="Halstead-Nussloch G."/>
        </authorList>
    </citation>
    <scope>NUCLEOTIDE SEQUENCE [LARGE SCALE GENOMIC DNA]</scope>
    <source>
        <strain evidence="2">AATW-2023a</strain>
        <tissue evidence="2">Whole specimen</tissue>
    </source>
</reference>
<feature type="domain" description="Apple" evidence="1">
    <location>
        <begin position="85"/>
        <end position="168"/>
    </location>
</feature>
<proteinExistence type="predicted"/>
<protein>
    <recommendedName>
        <fullName evidence="1">Apple domain-containing protein</fullName>
    </recommendedName>
</protein>
<dbReference type="InterPro" id="IPR003609">
    <property type="entry name" value="Pan_app"/>
</dbReference>
<dbReference type="InterPro" id="IPR016186">
    <property type="entry name" value="C-type_lectin-like/link_sf"/>
</dbReference>
<dbReference type="InterPro" id="IPR016187">
    <property type="entry name" value="CTDL_fold"/>
</dbReference>
<dbReference type="Proteomes" id="UP001347796">
    <property type="component" value="Unassembled WGS sequence"/>
</dbReference>
<dbReference type="SUPFAM" id="SSF57414">
    <property type="entry name" value="Hairpin loop containing domain-like"/>
    <property type="match status" value="1"/>
</dbReference>
<dbReference type="Gene3D" id="3.10.100.10">
    <property type="entry name" value="Mannose-Binding Protein A, subunit A"/>
    <property type="match status" value="1"/>
</dbReference>
<evidence type="ECO:0000259" key="1">
    <source>
        <dbReference type="PROSITE" id="PS50948"/>
    </source>
</evidence>